<gene>
    <name evidence="1" type="ORF">OEW28_09135</name>
</gene>
<name>A0ABT2ZCC3_9RHOB</name>
<dbReference type="Proteomes" id="UP001652542">
    <property type="component" value="Unassembled WGS sequence"/>
</dbReference>
<evidence type="ECO:0000313" key="1">
    <source>
        <dbReference type="EMBL" id="MCV2868790.1"/>
    </source>
</evidence>
<comment type="caution">
    <text evidence="1">The sequence shown here is derived from an EMBL/GenBank/DDBJ whole genome shotgun (WGS) entry which is preliminary data.</text>
</comment>
<proteinExistence type="predicted"/>
<organism evidence="1 2">
    <name type="scientific">Albidovulum marisflavi</name>
    <dbReference type="NCBI Taxonomy" id="2984159"/>
    <lineage>
        <taxon>Bacteria</taxon>
        <taxon>Pseudomonadati</taxon>
        <taxon>Pseudomonadota</taxon>
        <taxon>Alphaproteobacteria</taxon>
        <taxon>Rhodobacterales</taxon>
        <taxon>Paracoccaceae</taxon>
        <taxon>Albidovulum</taxon>
    </lineage>
</organism>
<dbReference type="Pfam" id="PF12096">
    <property type="entry name" value="DUF3572"/>
    <property type="match status" value="1"/>
</dbReference>
<accession>A0ABT2ZCC3</accession>
<keyword evidence="2" id="KW-1185">Reference proteome</keyword>
<sequence>MSKFHNHGDFAETVALQALGWIAANDELLPVFLGSSGLRPGDMRTRAAEPEVLASVMDFLLLDDAWVIAFCDSVGLGYESLRRARMALPGAAPDWG</sequence>
<evidence type="ECO:0000313" key="2">
    <source>
        <dbReference type="Proteomes" id="UP001652542"/>
    </source>
</evidence>
<protein>
    <submittedName>
        <fullName evidence="1">DUF3572 domain-containing protein</fullName>
    </submittedName>
</protein>
<dbReference type="EMBL" id="JAOWKY010000002">
    <property type="protein sequence ID" value="MCV2868790.1"/>
    <property type="molecule type" value="Genomic_DNA"/>
</dbReference>
<reference evidence="1 2" key="1">
    <citation type="submission" date="2022-10" db="EMBL/GenBank/DDBJ databases">
        <title>Defluviimonas sp. nov., isolated from ocean surface water.</title>
        <authorList>
            <person name="He W."/>
            <person name="Wang L."/>
            <person name="Zhang D.-F."/>
        </authorList>
    </citation>
    <scope>NUCLEOTIDE SEQUENCE [LARGE SCALE GENOMIC DNA]</scope>
    <source>
        <strain evidence="1 2">WL0002</strain>
    </source>
</reference>
<dbReference type="RefSeq" id="WP_263734457.1">
    <property type="nucleotide sequence ID" value="NZ_JAOWKY010000002.1"/>
</dbReference>
<dbReference type="InterPro" id="IPR021955">
    <property type="entry name" value="DUF3572"/>
</dbReference>